<name>N9N5J2_9GAMM</name>
<dbReference type="AlphaFoldDB" id="N9N5J2"/>
<dbReference type="HOGENOM" id="CLU_195011_0_0_6"/>
<evidence type="ECO:0000313" key="4">
    <source>
        <dbReference type="Proteomes" id="UP000013248"/>
    </source>
</evidence>
<dbReference type="PATRIC" id="fig|1217705.3.peg.1839"/>
<keyword evidence="2" id="KW-0812">Transmembrane</keyword>
<dbReference type="STRING" id="1217705.F900_01890"/>
<feature type="compositionally biased region" description="Basic residues" evidence="1">
    <location>
        <begin position="1"/>
        <end position="21"/>
    </location>
</feature>
<dbReference type="Proteomes" id="UP000013248">
    <property type="component" value="Unassembled WGS sequence"/>
</dbReference>
<proteinExistence type="predicted"/>
<keyword evidence="2" id="KW-0472">Membrane</keyword>
<reference evidence="3 4" key="1">
    <citation type="submission" date="2013-02" db="EMBL/GenBank/DDBJ databases">
        <title>The Genome Sequence of Acinetobacter sp. ANC 3862.</title>
        <authorList>
            <consortium name="The Broad Institute Genome Sequencing Platform"/>
            <consortium name="The Broad Institute Genome Sequencing Center for Infectious Disease"/>
            <person name="Cerqueira G."/>
            <person name="Feldgarden M."/>
            <person name="Courvalin P."/>
            <person name="Perichon B."/>
            <person name="Grillot-Courvalin C."/>
            <person name="Clermont D."/>
            <person name="Rocha E."/>
            <person name="Yoon E.-J."/>
            <person name="Nemec A."/>
            <person name="Walker B."/>
            <person name="Young S.K."/>
            <person name="Zeng Q."/>
            <person name="Gargeya S."/>
            <person name="Fitzgerald M."/>
            <person name="Haas B."/>
            <person name="Abouelleil A."/>
            <person name="Alvarado L."/>
            <person name="Arachchi H.M."/>
            <person name="Berlin A.M."/>
            <person name="Chapman S.B."/>
            <person name="Dewar J."/>
            <person name="Goldberg J."/>
            <person name="Griggs A."/>
            <person name="Gujja S."/>
            <person name="Hansen M."/>
            <person name="Howarth C."/>
            <person name="Imamovic A."/>
            <person name="Larimer J."/>
            <person name="McCowan C."/>
            <person name="Murphy C."/>
            <person name="Neiman D."/>
            <person name="Pearson M."/>
            <person name="Priest M."/>
            <person name="Roberts A."/>
            <person name="Saif S."/>
            <person name="Shea T."/>
            <person name="Sisk P."/>
            <person name="Sykes S."/>
            <person name="Wortman J."/>
            <person name="Nusbaum C."/>
            <person name="Birren B."/>
        </authorList>
    </citation>
    <scope>NUCLEOTIDE SEQUENCE [LARGE SCALE GENOMIC DNA]</scope>
    <source>
        <strain evidence="3 4">ANC 3862</strain>
    </source>
</reference>
<dbReference type="EMBL" id="APRP01000018">
    <property type="protein sequence ID" value="ENX00906.1"/>
    <property type="molecule type" value="Genomic_DNA"/>
</dbReference>
<dbReference type="RefSeq" id="WP_005216983.1">
    <property type="nucleotide sequence ID" value="NZ_KB850089.1"/>
</dbReference>
<accession>N9N5J2</accession>
<keyword evidence="2" id="KW-1133">Transmembrane helix</keyword>
<evidence type="ECO:0000313" key="3">
    <source>
        <dbReference type="EMBL" id="ENX00906.1"/>
    </source>
</evidence>
<evidence type="ECO:0000256" key="1">
    <source>
        <dbReference type="SAM" id="MobiDB-lite"/>
    </source>
</evidence>
<feature type="transmembrane region" description="Helical" evidence="2">
    <location>
        <begin position="65"/>
        <end position="82"/>
    </location>
</feature>
<comment type="caution">
    <text evidence="3">The sequence shown here is derived from an EMBL/GenBank/DDBJ whole genome shotgun (WGS) entry which is preliminary data.</text>
</comment>
<feature type="region of interest" description="Disordered" evidence="1">
    <location>
        <begin position="1"/>
        <end position="22"/>
    </location>
</feature>
<organism evidence="3 4">
    <name type="scientific">Acinetobacter modestus</name>
    <dbReference type="NCBI Taxonomy" id="1776740"/>
    <lineage>
        <taxon>Bacteria</taxon>
        <taxon>Pseudomonadati</taxon>
        <taxon>Pseudomonadota</taxon>
        <taxon>Gammaproteobacteria</taxon>
        <taxon>Moraxellales</taxon>
        <taxon>Moraxellaceae</taxon>
        <taxon>Acinetobacter</taxon>
    </lineage>
</organism>
<protein>
    <submittedName>
        <fullName evidence="3">Uncharacterized protein</fullName>
    </submittedName>
</protein>
<gene>
    <name evidence="3" type="ORF">F900_01890</name>
</gene>
<evidence type="ECO:0000256" key="2">
    <source>
        <dbReference type="SAM" id="Phobius"/>
    </source>
</evidence>
<sequence>MNRKQKKAKRLNATAHKKKQAHVQLTPKQNEDIYKWERENHYKIWDDELLETDSESNDFIKIVKIALWIVLIVTVGLFIRHFG</sequence>